<dbReference type="Gene3D" id="3.10.100.10">
    <property type="entry name" value="Mannose-Binding Protein A, subunit A"/>
    <property type="match status" value="1"/>
</dbReference>
<evidence type="ECO:0000313" key="4">
    <source>
        <dbReference type="Proteomes" id="UP000887568"/>
    </source>
</evidence>
<protein>
    <recommendedName>
        <fullName evidence="2">C-type lectin domain-containing protein</fullName>
    </recommendedName>
</protein>
<dbReference type="InterPro" id="IPR016187">
    <property type="entry name" value="CTDL_fold"/>
</dbReference>
<sequence length="161" mass="17822">MTFMQALCFVLLVGLAAAFQPDCPKCPPMWTFYNGNCYRLFGTGKTFAEAEKYCQQFAQVGQGHVASITSAEENNLLLTMWKSASEPKKMGALWIGFTDKAGEGNFIWTDGSPVGFTAWSDGKPNYGSGQPCAHMRYNYAAWNDAQCDNVWPHICKMATTD</sequence>
<evidence type="ECO:0000256" key="1">
    <source>
        <dbReference type="SAM" id="SignalP"/>
    </source>
</evidence>
<keyword evidence="4" id="KW-1185">Reference proteome</keyword>
<dbReference type="InterPro" id="IPR016186">
    <property type="entry name" value="C-type_lectin-like/link_sf"/>
</dbReference>
<dbReference type="OMA" id="ARCNEDS"/>
<feature type="signal peptide" evidence="1">
    <location>
        <begin position="1"/>
        <end position="18"/>
    </location>
</feature>
<dbReference type="RefSeq" id="XP_038066242.1">
    <property type="nucleotide sequence ID" value="XM_038210314.1"/>
</dbReference>
<dbReference type="EnsemblMetazoa" id="XM_038210314.1">
    <property type="protein sequence ID" value="XP_038066242.1"/>
    <property type="gene ID" value="LOC119736270"/>
</dbReference>
<proteinExistence type="predicted"/>
<accession>A0A914AR46</accession>
<dbReference type="PANTHER" id="PTHR22803">
    <property type="entry name" value="MANNOSE, PHOSPHOLIPASE, LECTIN RECEPTOR RELATED"/>
    <property type="match status" value="1"/>
</dbReference>
<dbReference type="PROSITE" id="PS50041">
    <property type="entry name" value="C_TYPE_LECTIN_2"/>
    <property type="match status" value="1"/>
</dbReference>
<dbReference type="SMART" id="SM00034">
    <property type="entry name" value="CLECT"/>
    <property type="match status" value="1"/>
</dbReference>
<reference evidence="3" key="1">
    <citation type="submission" date="2022-11" db="UniProtKB">
        <authorList>
            <consortium name="EnsemblMetazoa"/>
        </authorList>
    </citation>
    <scope>IDENTIFICATION</scope>
</reference>
<organism evidence="3 4">
    <name type="scientific">Patiria miniata</name>
    <name type="common">Bat star</name>
    <name type="synonym">Asterina miniata</name>
    <dbReference type="NCBI Taxonomy" id="46514"/>
    <lineage>
        <taxon>Eukaryota</taxon>
        <taxon>Metazoa</taxon>
        <taxon>Echinodermata</taxon>
        <taxon>Eleutherozoa</taxon>
        <taxon>Asterozoa</taxon>
        <taxon>Asteroidea</taxon>
        <taxon>Valvatacea</taxon>
        <taxon>Valvatida</taxon>
        <taxon>Asterinidae</taxon>
        <taxon>Patiria</taxon>
    </lineage>
</organism>
<dbReference type="GeneID" id="119736270"/>
<dbReference type="OrthoDB" id="418245at2759"/>
<dbReference type="AlphaFoldDB" id="A0A914AR46"/>
<dbReference type="Proteomes" id="UP000887568">
    <property type="component" value="Unplaced"/>
</dbReference>
<name>A0A914AR46_PATMI</name>
<feature type="chain" id="PRO_5036880101" description="C-type lectin domain-containing protein" evidence="1">
    <location>
        <begin position="19"/>
        <end position="161"/>
    </location>
</feature>
<dbReference type="SUPFAM" id="SSF56436">
    <property type="entry name" value="C-type lectin-like"/>
    <property type="match status" value="1"/>
</dbReference>
<dbReference type="InterPro" id="IPR001304">
    <property type="entry name" value="C-type_lectin-like"/>
</dbReference>
<dbReference type="Pfam" id="PF00059">
    <property type="entry name" value="Lectin_C"/>
    <property type="match status" value="1"/>
</dbReference>
<evidence type="ECO:0000259" key="2">
    <source>
        <dbReference type="PROSITE" id="PS50041"/>
    </source>
</evidence>
<feature type="domain" description="C-type lectin" evidence="2">
    <location>
        <begin position="33"/>
        <end position="156"/>
    </location>
</feature>
<dbReference type="InterPro" id="IPR050111">
    <property type="entry name" value="C-type_lectin/snaclec_domain"/>
</dbReference>
<keyword evidence="1" id="KW-0732">Signal</keyword>
<evidence type="ECO:0000313" key="3">
    <source>
        <dbReference type="EnsemblMetazoa" id="XP_038066242.1"/>
    </source>
</evidence>